<dbReference type="PANTHER" id="PTHR12044">
    <property type="entry name" value="BCL2 INTERACTING MEDIATOR OF CELL DEATH"/>
    <property type="match status" value="1"/>
</dbReference>
<dbReference type="PANTHER" id="PTHR12044:SF14">
    <property type="entry name" value="MEIOTIC DOUBLE-STRANDED BREAK FORMATION PROTEIN 1"/>
    <property type="match status" value="1"/>
</dbReference>
<accession>A0A4W5P627</accession>
<reference evidence="2" key="2">
    <citation type="submission" date="2025-08" db="UniProtKB">
        <authorList>
            <consortium name="Ensembl"/>
        </authorList>
    </citation>
    <scope>IDENTIFICATION</scope>
</reference>
<proteinExistence type="predicted"/>
<name>A0A4W5P627_9TELE</name>
<sequence length="243" mass="26647">SLAFHHTASSLRLLQAVLDVDLESLVLCVSVGPGAGQRPLGDTDSSLYPLGSYGAHCLITALYGLLLQKQELLLGVSVNCLGSLLGFLQRRSPSTAQHVVCQPWSRFLLYSLLNSGESCLLHPATLTLLTLLLRYGSRVVVWEPDLCQVLEAVEKRGLNELGENTTQALRQLLTQLQCSIFHTPPTEESRLRANTLMESLNSQPPTANDNLPTSILYPTLMYPGDPPHTHTHTHTHSYSIKDS</sequence>
<evidence type="ECO:0000256" key="1">
    <source>
        <dbReference type="SAM" id="MobiDB-lite"/>
    </source>
</evidence>
<evidence type="ECO:0000313" key="3">
    <source>
        <dbReference type="Proteomes" id="UP000314982"/>
    </source>
</evidence>
<feature type="region of interest" description="Disordered" evidence="1">
    <location>
        <begin position="223"/>
        <end position="243"/>
    </location>
</feature>
<organism evidence="2 3">
    <name type="scientific">Hucho hucho</name>
    <name type="common">huchen</name>
    <dbReference type="NCBI Taxonomy" id="62062"/>
    <lineage>
        <taxon>Eukaryota</taxon>
        <taxon>Metazoa</taxon>
        <taxon>Chordata</taxon>
        <taxon>Craniata</taxon>
        <taxon>Vertebrata</taxon>
        <taxon>Euteleostomi</taxon>
        <taxon>Actinopterygii</taxon>
        <taxon>Neopterygii</taxon>
        <taxon>Teleostei</taxon>
        <taxon>Protacanthopterygii</taxon>
        <taxon>Salmoniformes</taxon>
        <taxon>Salmonidae</taxon>
        <taxon>Salmoninae</taxon>
        <taxon>Hucho</taxon>
    </lineage>
</organism>
<dbReference type="Ensembl" id="ENSHHUT00000060844.1">
    <property type="protein sequence ID" value="ENSHHUP00000058832.1"/>
    <property type="gene ID" value="ENSHHUG00000034990.1"/>
</dbReference>
<dbReference type="InterPro" id="IPR052133">
    <property type="entry name" value="Immune_Signaling-Apoptosis_Reg"/>
</dbReference>
<dbReference type="AlphaFoldDB" id="A0A4W5P627"/>
<dbReference type="GO" id="GO:0007127">
    <property type="term" value="P:meiosis I"/>
    <property type="evidence" value="ECO:0007669"/>
    <property type="project" value="TreeGrafter"/>
</dbReference>
<reference evidence="3" key="1">
    <citation type="submission" date="2018-06" db="EMBL/GenBank/DDBJ databases">
        <title>Genome assembly of Danube salmon.</title>
        <authorList>
            <person name="Macqueen D.J."/>
            <person name="Gundappa M.K."/>
        </authorList>
    </citation>
    <scope>NUCLEOTIDE SEQUENCE [LARGE SCALE GENOMIC DNA]</scope>
</reference>
<dbReference type="STRING" id="62062.ENSHHUP00000058832"/>
<dbReference type="GeneTree" id="ENSGT00390000002077"/>
<evidence type="ECO:0000313" key="2">
    <source>
        <dbReference type="Ensembl" id="ENSHHUP00000058832.1"/>
    </source>
</evidence>
<reference evidence="2" key="3">
    <citation type="submission" date="2025-09" db="UniProtKB">
        <authorList>
            <consortium name="Ensembl"/>
        </authorList>
    </citation>
    <scope>IDENTIFICATION</scope>
</reference>
<keyword evidence="3" id="KW-1185">Reference proteome</keyword>
<protein>
    <submittedName>
        <fullName evidence="2">Uncharacterized protein</fullName>
    </submittedName>
</protein>
<dbReference type="Proteomes" id="UP000314982">
    <property type="component" value="Unassembled WGS sequence"/>
</dbReference>